<evidence type="ECO:0000256" key="9">
    <source>
        <dbReference type="SAM" id="Phobius"/>
    </source>
</evidence>
<evidence type="ECO:0000313" key="11">
    <source>
        <dbReference type="EMBL" id="AHF27420.1"/>
    </source>
</evidence>
<dbReference type="InterPro" id="IPR036259">
    <property type="entry name" value="MFS_trans_sf"/>
</dbReference>
<name>W0FQU4_PHACE</name>
<feature type="transmembrane region" description="Helical" evidence="9">
    <location>
        <begin position="145"/>
        <end position="165"/>
    </location>
</feature>
<dbReference type="GO" id="GO:0005886">
    <property type="term" value="C:plasma membrane"/>
    <property type="evidence" value="ECO:0007669"/>
    <property type="project" value="UniProtKB-SubCell"/>
</dbReference>
<feature type="transmembrane region" description="Helical" evidence="9">
    <location>
        <begin position="421"/>
        <end position="439"/>
    </location>
</feature>
<accession>W0FQU4</accession>
<proteinExistence type="evidence at transcript level"/>
<protein>
    <submittedName>
        <fullName evidence="11">Putative sugar transporter 6</fullName>
    </submittedName>
</protein>
<evidence type="ECO:0000256" key="7">
    <source>
        <dbReference type="ARBA" id="ARBA00023136"/>
    </source>
</evidence>
<dbReference type="GO" id="GO:0022857">
    <property type="term" value="F:transmembrane transporter activity"/>
    <property type="evidence" value="ECO:0007669"/>
    <property type="project" value="InterPro"/>
</dbReference>
<keyword evidence="8" id="KW-0325">Glycoprotein</keyword>
<feature type="domain" description="Major facilitator superfamily (MFS) profile" evidence="10">
    <location>
        <begin position="15"/>
        <end position="443"/>
    </location>
</feature>
<keyword evidence="2" id="KW-0813">Transport</keyword>
<dbReference type="FunFam" id="1.20.1250.20:FF:000218">
    <property type="entry name" value="facilitated trehalose transporter Tret1"/>
    <property type="match status" value="1"/>
</dbReference>
<dbReference type="AlphaFoldDB" id="W0FQU4"/>
<evidence type="ECO:0000256" key="2">
    <source>
        <dbReference type="ARBA" id="ARBA00022448"/>
    </source>
</evidence>
<feature type="transmembrane region" description="Helical" evidence="9">
    <location>
        <begin position="171"/>
        <end position="191"/>
    </location>
</feature>
<dbReference type="InterPro" id="IPR005828">
    <property type="entry name" value="MFS_sugar_transport-like"/>
</dbReference>
<evidence type="ECO:0000256" key="1">
    <source>
        <dbReference type="ARBA" id="ARBA00004651"/>
    </source>
</evidence>
<dbReference type="SUPFAM" id="SSF103473">
    <property type="entry name" value="MFS general substrate transporter"/>
    <property type="match status" value="1"/>
</dbReference>
<sequence length="459" mass="51249">MKTIIDISKFKFRIFQYLAAIGVNMGMISIGMHYGWPSTSLPRLEAKNSTIPITSDEGSWIVSVLPMGSVIGDILSAMTLRYLGYKTLIISTSLPLTLSWLLIALAKSKTLIFTGRIIAGIMDGILFTAIPPFLTEIADPEIRGFLGMSYILAMVFGMLFINVLFLCVSEVTTAFIASVISLLILAILPWIPDSPYHLIMKKDVLAAKASLQKYRGRGEVVEEMYRITKIIIENNEDGKFIDLLNNRFNRKSLFIAIGLTVFQQTSGILAIQSYCATVFDESRQFFDPTISNLIYFVVYLFSTLLSQLLVDISGRRFLIMLSSGIVIPMLLLNGTYLYLREFTTIDTTSFDFIQLVAILLYVSSFSFGLNTIPTLISSEIFPSNMKGVGLCMVNICFSIVSSGVIKLFSLTKDSFGMCVPFYTFAIFSSAGMIFTVFFVPETNRKTLEEIQLDIRGQKE</sequence>
<dbReference type="InterPro" id="IPR020846">
    <property type="entry name" value="MFS_dom"/>
</dbReference>
<feature type="transmembrane region" description="Helical" evidence="9">
    <location>
        <begin position="351"/>
        <end position="376"/>
    </location>
</feature>
<dbReference type="PROSITE" id="PS00217">
    <property type="entry name" value="SUGAR_TRANSPORT_2"/>
    <property type="match status" value="1"/>
</dbReference>
<dbReference type="EMBL" id="KF803266">
    <property type="protein sequence ID" value="AHF27420.1"/>
    <property type="molecule type" value="mRNA"/>
</dbReference>
<feature type="transmembrane region" description="Helical" evidence="9">
    <location>
        <begin position="87"/>
        <end position="106"/>
    </location>
</feature>
<dbReference type="OrthoDB" id="6133115at2759"/>
<dbReference type="Pfam" id="PF00083">
    <property type="entry name" value="Sugar_tr"/>
    <property type="match status" value="1"/>
</dbReference>
<dbReference type="PRINTS" id="PR00171">
    <property type="entry name" value="SUGRTRNSPORT"/>
</dbReference>
<evidence type="ECO:0000259" key="10">
    <source>
        <dbReference type="PROSITE" id="PS50850"/>
    </source>
</evidence>
<organism evidence="11">
    <name type="scientific">Phaedon cochleariae</name>
    <name type="common">Mustard beetle</name>
    <dbReference type="NCBI Taxonomy" id="80249"/>
    <lineage>
        <taxon>Eukaryota</taxon>
        <taxon>Metazoa</taxon>
        <taxon>Ecdysozoa</taxon>
        <taxon>Arthropoda</taxon>
        <taxon>Hexapoda</taxon>
        <taxon>Insecta</taxon>
        <taxon>Pterygota</taxon>
        <taxon>Neoptera</taxon>
        <taxon>Endopterygota</taxon>
        <taxon>Coleoptera</taxon>
        <taxon>Polyphaga</taxon>
        <taxon>Cucujiformia</taxon>
        <taxon>Chrysomeloidea</taxon>
        <taxon>Chrysomelidae</taxon>
        <taxon>Chrysomelinae</taxon>
        <taxon>Chrysomelini</taxon>
        <taxon>Phaedon</taxon>
    </lineage>
</organism>
<keyword evidence="7 9" id="KW-0472">Membrane</keyword>
<feature type="transmembrane region" description="Helical" evidence="9">
    <location>
        <begin position="317"/>
        <end position="339"/>
    </location>
</feature>
<dbReference type="InterPro" id="IPR005829">
    <property type="entry name" value="Sugar_transporter_CS"/>
</dbReference>
<keyword evidence="5 9" id="KW-0812">Transmembrane</keyword>
<dbReference type="PROSITE" id="PS50850">
    <property type="entry name" value="MFS"/>
    <property type="match status" value="1"/>
</dbReference>
<feature type="transmembrane region" description="Helical" evidence="9">
    <location>
        <begin position="388"/>
        <end position="409"/>
    </location>
</feature>
<keyword evidence="3" id="KW-1003">Cell membrane</keyword>
<keyword evidence="6 9" id="KW-1133">Transmembrane helix</keyword>
<dbReference type="Gene3D" id="1.20.1250.20">
    <property type="entry name" value="MFS general substrate transporter like domains"/>
    <property type="match status" value="1"/>
</dbReference>
<keyword evidence="4 11" id="KW-0762">Sugar transport</keyword>
<comment type="subcellular location">
    <subcellularLocation>
        <location evidence="1">Cell membrane</location>
        <topology evidence="1">Multi-pass membrane protein</topology>
    </subcellularLocation>
</comment>
<feature type="transmembrane region" description="Helical" evidence="9">
    <location>
        <begin position="112"/>
        <end position="133"/>
    </location>
</feature>
<dbReference type="InterPro" id="IPR003663">
    <property type="entry name" value="Sugar/inositol_transpt"/>
</dbReference>
<dbReference type="InterPro" id="IPR050549">
    <property type="entry name" value="MFS_Trehalose_Transporter"/>
</dbReference>
<dbReference type="PANTHER" id="PTHR48021">
    <property type="match status" value="1"/>
</dbReference>
<dbReference type="PANTHER" id="PTHR48021:SF46">
    <property type="entry name" value="MAJOR FACILITATOR SUPERFAMILY (MFS) PROFILE DOMAIN-CONTAINING PROTEIN"/>
    <property type="match status" value="1"/>
</dbReference>
<feature type="transmembrane region" description="Helical" evidence="9">
    <location>
        <begin position="293"/>
        <end position="310"/>
    </location>
</feature>
<evidence type="ECO:0000256" key="6">
    <source>
        <dbReference type="ARBA" id="ARBA00022989"/>
    </source>
</evidence>
<feature type="transmembrane region" description="Helical" evidence="9">
    <location>
        <begin position="12"/>
        <end position="36"/>
    </location>
</feature>
<evidence type="ECO:0000256" key="8">
    <source>
        <dbReference type="ARBA" id="ARBA00023180"/>
    </source>
</evidence>
<reference evidence="11" key="1">
    <citation type="journal article" date="2013" name="PLoS ONE">
        <title>Putative Sugar Transporters of the Mustard Leaf Beetle Phaedon cochleariae: Their Phylogeny and Role for Nutrient Supply in Larval Defensive Glands.</title>
        <authorList>
            <person name="Stock M."/>
            <person name="Gretscher R.R."/>
            <person name="Groth M."/>
            <person name="Eiserloh S."/>
            <person name="Boland W."/>
            <person name="Burse A."/>
        </authorList>
    </citation>
    <scope>NUCLEOTIDE SEQUENCE</scope>
</reference>
<evidence type="ECO:0000256" key="5">
    <source>
        <dbReference type="ARBA" id="ARBA00022692"/>
    </source>
</evidence>
<evidence type="ECO:0000256" key="3">
    <source>
        <dbReference type="ARBA" id="ARBA00022475"/>
    </source>
</evidence>
<evidence type="ECO:0000256" key="4">
    <source>
        <dbReference type="ARBA" id="ARBA00022597"/>
    </source>
</evidence>